<comment type="caution">
    <text evidence="7">The sequence shown here is derived from an EMBL/GenBank/DDBJ whole genome shotgun (WGS) entry which is preliminary data.</text>
</comment>
<feature type="coiled-coil region" evidence="6">
    <location>
        <begin position="354"/>
        <end position="392"/>
    </location>
</feature>
<dbReference type="InterPro" id="IPR026099">
    <property type="entry name" value="Odf2-rel"/>
</dbReference>
<dbReference type="PANTHER" id="PTHR23162:SF10">
    <property type="entry name" value="FI13205P"/>
    <property type="match status" value="1"/>
</dbReference>
<comment type="similarity">
    <text evidence="2">Belongs to the ODF2 family.</text>
</comment>
<dbReference type="GO" id="GO:0005813">
    <property type="term" value="C:centrosome"/>
    <property type="evidence" value="ECO:0007669"/>
    <property type="project" value="UniProtKB-SubCell"/>
</dbReference>
<organism evidence="7 8">
    <name type="scientific">Frankliniella fusca</name>
    <dbReference type="NCBI Taxonomy" id="407009"/>
    <lineage>
        <taxon>Eukaryota</taxon>
        <taxon>Metazoa</taxon>
        <taxon>Ecdysozoa</taxon>
        <taxon>Arthropoda</taxon>
        <taxon>Hexapoda</taxon>
        <taxon>Insecta</taxon>
        <taxon>Pterygota</taxon>
        <taxon>Neoptera</taxon>
        <taxon>Paraneoptera</taxon>
        <taxon>Thysanoptera</taxon>
        <taxon>Terebrantia</taxon>
        <taxon>Thripoidea</taxon>
        <taxon>Thripidae</taxon>
        <taxon>Frankliniella</taxon>
    </lineage>
</organism>
<feature type="non-terminal residue" evidence="7">
    <location>
        <position position="1"/>
    </location>
</feature>
<evidence type="ECO:0000313" key="7">
    <source>
        <dbReference type="EMBL" id="KAK3912769.1"/>
    </source>
</evidence>
<name>A0AAE1LBK2_9NEOP</name>
<accession>A0AAE1LBK2</accession>
<evidence type="ECO:0000256" key="6">
    <source>
        <dbReference type="SAM" id="Coils"/>
    </source>
</evidence>
<feature type="coiled-coil region" evidence="6">
    <location>
        <begin position="92"/>
        <end position="328"/>
    </location>
</feature>
<evidence type="ECO:0000256" key="2">
    <source>
        <dbReference type="ARBA" id="ARBA00009316"/>
    </source>
</evidence>
<evidence type="ECO:0000256" key="3">
    <source>
        <dbReference type="ARBA" id="ARBA00022490"/>
    </source>
</evidence>
<evidence type="ECO:0000256" key="5">
    <source>
        <dbReference type="ARBA" id="ARBA00023212"/>
    </source>
</evidence>
<reference evidence="7" key="1">
    <citation type="submission" date="2021-07" db="EMBL/GenBank/DDBJ databases">
        <authorList>
            <person name="Catto M.A."/>
            <person name="Jacobson A."/>
            <person name="Kennedy G."/>
            <person name="Labadie P."/>
            <person name="Hunt B.G."/>
            <person name="Srinivasan R."/>
        </authorList>
    </citation>
    <scope>NUCLEOTIDE SEQUENCE</scope>
    <source>
        <strain evidence="7">PL_HMW_Pooled</strain>
        <tissue evidence="7">Head</tissue>
    </source>
</reference>
<proteinExistence type="inferred from homology"/>
<gene>
    <name evidence="7" type="ORF">KUF71_004719</name>
</gene>
<dbReference type="EMBL" id="JAHWGI010000302">
    <property type="protein sequence ID" value="KAK3912769.1"/>
    <property type="molecule type" value="Genomic_DNA"/>
</dbReference>
<dbReference type="PANTHER" id="PTHR23162">
    <property type="entry name" value="OUTER DENSE FIBER OF SPERM TAILS 2"/>
    <property type="match status" value="1"/>
</dbReference>
<evidence type="ECO:0000256" key="1">
    <source>
        <dbReference type="ARBA" id="ARBA00004300"/>
    </source>
</evidence>
<reference evidence="7" key="2">
    <citation type="journal article" date="2023" name="BMC Genomics">
        <title>Pest status, molecular evolution, and epigenetic factors derived from the genome assembly of Frankliniella fusca, a thysanopteran phytovirus vector.</title>
        <authorList>
            <person name="Catto M.A."/>
            <person name="Labadie P.E."/>
            <person name="Jacobson A.L."/>
            <person name="Kennedy G.G."/>
            <person name="Srinivasan R."/>
            <person name="Hunt B.G."/>
        </authorList>
    </citation>
    <scope>NUCLEOTIDE SEQUENCE</scope>
    <source>
        <strain evidence="7">PL_HMW_Pooled</strain>
    </source>
</reference>
<keyword evidence="8" id="KW-1185">Reference proteome</keyword>
<sequence length="421" mass="48841">ENELAKMETELGEMQQELAQVQREREILEGQRRVLKAVAPTSAQSDTTPTCTPAVRGPWRNDHLLRLLEDLEAKVAENCELRTQVERLREGLEATQLGLENSEARAIELEQKLRALESQRHKLRKEGEWKLFTPEVAGSREAALEQQQALGALRQQYDEAQDELEEMRALIEDQAGHLEGYRNKYLAAQQQVEEQRRKLEQVEAEQDRITDQVQAELHRVKDEFEERLQELAPLPDILKATQAKMQEEKQLRMMAEHNCTDLNHGLATALERLADNEKEMNFLRAQQQSWVDERQSLLSQVEAYERKCNKLKDELKWYKQGMEQLEQANANSDKLYEDTVLELGKVRGELDAAREQAARQAARQREQMDTIQQRLQTEVSNMRESFRQAQERITGLQSVVNILRNNVLNIDKPISDLQSKN</sequence>
<dbReference type="Proteomes" id="UP001219518">
    <property type="component" value="Unassembled WGS sequence"/>
</dbReference>
<feature type="coiled-coil region" evidence="6">
    <location>
        <begin position="4"/>
        <end position="38"/>
    </location>
</feature>
<keyword evidence="4 6" id="KW-0175">Coiled coil</keyword>
<keyword evidence="5" id="KW-0206">Cytoskeleton</keyword>
<dbReference type="AlphaFoldDB" id="A0AAE1LBK2"/>
<evidence type="ECO:0000313" key="8">
    <source>
        <dbReference type="Proteomes" id="UP001219518"/>
    </source>
</evidence>
<keyword evidence="3" id="KW-0963">Cytoplasm</keyword>
<dbReference type="GO" id="GO:1902017">
    <property type="term" value="P:regulation of cilium assembly"/>
    <property type="evidence" value="ECO:0007669"/>
    <property type="project" value="TreeGrafter"/>
</dbReference>
<evidence type="ECO:0000256" key="4">
    <source>
        <dbReference type="ARBA" id="ARBA00023054"/>
    </source>
</evidence>
<protein>
    <submittedName>
        <fullName evidence="7">Outer dense fiber protein 2</fullName>
    </submittedName>
</protein>
<comment type="subcellular location">
    <subcellularLocation>
        <location evidence="1">Cytoplasm</location>
        <location evidence="1">Cytoskeleton</location>
        <location evidence="1">Microtubule organizing center</location>
        <location evidence="1">Centrosome</location>
    </subcellularLocation>
</comment>